<feature type="compositionally biased region" description="Basic and acidic residues" evidence="1">
    <location>
        <begin position="121"/>
        <end position="139"/>
    </location>
</feature>
<organism evidence="2">
    <name type="scientific">Alexandrium monilatum</name>
    <dbReference type="NCBI Taxonomy" id="311494"/>
    <lineage>
        <taxon>Eukaryota</taxon>
        <taxon>Sar</taxon>
        <taxon>Alveolata</taxon>
        <taxon>Dinophyceae</taxon>
        <taxon>Gonyaulacales</taxon>
        <taxon>Pyrocystaceae</taxon>
        <taxon>Alexandrium</taxon>
    </lineage>
</organism>
<evidence type="ECO:0000256" key="1">
    <source>
        <dbReference type="SAM" id="MobiDB-lite"/>
    </source>
</evidence>
<evidence type="ECO:0000313" key="2">
    <source>
        <dbReference type="EMBL" id="CAE4643183.1"/>
    </source>
</evidence>
<sequence length="407" mass="42796">MSAQLAGELPALLAVFACGVLGYEATLWIKRKIALRVVQAKRLSSCEAQKPLGDEPSLVDEGREALAAEVPEPGGEARQQPEAFATEAPERGGEARQQPEAVREEAVLECDSEAHGQGPQRCEEGPRPPRGTDDGKEAVLEAQEADDSKDAALEVQEAEEEAHAPTHAQEAEAVAASGQDVASCKEEPDAAEAMTEAVAGSREEEEEQKEEEQQEKEGEKVAATPAVEPELAAPAEPAKPGLRPPDAPQPGPPPERPSPAPPPPQPRARRPPPPREPPPRPPVRILVRPPQEDVRPQLGGRPAVACGPPGASRAGPCRSSVLLWSDICGSCGPNLELQGLLAGESSGLALRKEVSAPRGTTQSLFSEPSAQRPPVRAAEAQPAGRRCGPRPANAARRRRGPAGAGTR</sequence>
<feature type="compositionally biased region" description="Polar residues" evidence="1">
    <location>
        <begin position="358"/>
        <end position="369"/>
    </location>
</feature>
<feature type="compositionally biased region" description="Acidic residues" evidence="1">
    <location>
        <begin position="203"/>
        <end position="214"/>
    </location>
</feature>
<feature type="compositionally biased region" description="Pro residues" evidence="1">
    <location>
        <begin position="242"/>
        <end position="266"/>
    </location>
</feature>
<dbReference type="EMBL" id="HBNR01069276">
    <property type="protein sequence ID" value="CAE4643183.1"/>
    <property type="molecule type" value="Transcribed_RNA"/>
</dbReference>
<feature type="region of interest" description="Disordered" evidence="1">
    <location>
        <begin position="356"/>
        <end position="407"/>
    </location>
</feature>
<feature type="compositionally biased region" description="Low complexity" evidence="1">
    <location>
        <begin position="380"/>
        <end position="394"/>
    </location>
</feature>
<accession>A0A7S4SEG3</accession>
<feature type="compositionally biased region" description="Low complexity" evidence="1">
    <location>
        <begin position="222"/>
        <end position="241"/>
    </location>
</feature>
<protein>
    <submittedName>
        <fullName evidence="2">Uncharacterized protein</fullName>
    </submittedName>
</protein>
<name>A0A7S4SEG3_9DINO</name>
<proteinExistence type="predicted"/>
<feature type="region of interest" description="Disordered" evidence="1">
    <location>
        <begin position="47"/>
        <end position="317"/>
    </location>
</feature>
<reference evidence="2" key="1">
    <citation type="submission" date="2021-01" db="EMBL/GenBank/DDBJ databases">
        <authorList>
            <person name="Corre E."/>
            <person name="Pelletier E."/>
            <person name="Niang G."/>
            <person name="Scheremetjew M."/>
            <person name="Finn R."/>
            <person name="Kale V."/>
            <person name="Holt S."/>
            <person name="Cochrane G."/>
            <person name="Meng A."/>
            <person name="Brown T."/>
            <person name="Cohen L."/>
        </authorList>
    </citation>
    <scope>NUCLEOTIDE SEQUENCE</scope>
    <source>
        <strain evidence="2">CCMP3105</strain>
    </source>
</reference>
<gene>
    <name evidence="2" type="ORF">AMON00008_LOCUS49063</name>
</gene>
<dbReference type="AlphaFoldDB" id="A0A7S4SEG3"/>